<organism evidence="2 3">
    <name type="scientific">Phytophthora rubi</name>
    <dbReference type="NCBI Taxonomy" id="129364"/>
    <lineage>
        <taxon>Eukaryota</taxon>
        <taxon>Sar</taxon>
        <taxon>Stramenopiles</taxon>
        <taxon>Oomycota</taxon>
        <taxon>Peronosporomycetes</taxon>
        <taxon>Peronosporales</taxon>
        <taxon>Peronosporaceae</taxon>
        <taxon>Phytophthora</taxon>
    </lineage>
</organism>
<feature type="compositionally biased region" description="Basic and acidic residues" evidence="1">
    <location>
        <begin position="108"/>
        <end position="120"/>
    </location>
</feature>
<feature type="compositionally biased region" description="Low complexity" evidence="1">
    <location>
        <begin position="94"/>
        <end position="104"/>
    </location>
</feature>
<dbReference type="EMBL" id="QXFU01000712">
    <property type="protein sequence ID" value="KAE9023389.1"/>
    <property type="molecule type" value="Genomic_DNA"/>
</dbReference>
<evidence type="ECO:0000256" key="1">
    <source>
        <dbReference type="SAM" id="MobiDB-lite"/>
    </source>
</evidence>
<accession>A0A6A3LVJ7</accession>
<gene>
    <name evidence="2" type="ORF">PR002_g11724</name>
</gene>
<evidence type="ECO:0000313" key="2">
    <source>
        <dbReference type="EMBL" id="KAE9023389.1"/>
    </source>
</evidence>
<feature type="compositionally biased region" description="Basic and acidic residues" evidence="1">
    <location>
        <begin position="139"/>
        <end position="153"/>
    </location>
</feature>
<feature type="compositionally biased region" description="Basic and acidic residues" evidence="1">
    <location>
        <begin position="26"/>
        <end position="43"/>
    </location>
</feature>
<feature type="compositionally biased region" description="Polar residues" evidence="1">
    <location>
        <begin position="44"/>
        <end position="58"/>
    </location>
</feature>
<dbReference type="Proteomes" id="UP000435112">
    <property type="component" value="Unassembled WGS sequence"/>
</dbReference>
<reference evidence="2 3" key="1">
    <citation type="submission" date="2018-09" db="EMBL/GenBank/DDBJ databases">
        <title>Genomic investigation of the strawberry pathogen Phytophthora fragariae indicates pathogenicity is determined by transcriptional variation in three key races.</title>
        <authorList>
            <person name="Adams T.M."/>
            <person name="Armitage A.D."/>
            <person name="Sobczyk M.K."/>
            <person name="Bates H.J."/>
            <person name="Dunwell J.M."/>
            <person name="Nellist C.F."/>
            <person name="Harrison R.J."/>
        </authorList>
    </citation>
    <scope>NUCLEOTIDE SEQUENCE [LARGE SCALE GENOMIC DNA]</scope>
    <source>
        <strain evidence="2 3">SCRP324</strain>
    </source>
</reference>
<feature type="compositionally biased region" description="Polar residues" evidence="1">
    <location>
        <begin position="66"/>
        <end position="75"/>
    </location>
</feature>
<comment type="caution">
    <text evidence="2">The sequence shown here is derived from an EMBL/GenBank/DDBJ whole genome shotgun (WGS) entry which is preliminary data.</text>
</comment>
<dbReference type="AlphaFoldDB" id="A0A6A3LVJ7"/>
<proteinExistence type="predicted"/>
<dbReference type="OrthoDB" id="10493881at2759"/>
<protein>
    <submittedName>
        <fullName evidence="2">Uncharacterized protein</fullName>
    </submittedName>
</protein>
<name>A0A6A3LVJ7_9STRA</name>
<feature type="compositionally biased region" description="Pro residues" evidence="1">
    <location>
        <begin position="1"/>
        <end position="16"/>
    </location>
</feature>
<evidence type="ECO:0000313" key="3">
    <source>
        <dbReference type="Proteomes" id="UP000435112"/>
    </source>
</evidence>
<feature type="region of interest" description="Disordered" evidence="1">
    <location>
        <begin position="1"/>
        <end position="162"/>
    </location>
</feature>
<sequence>MTTTPGDPPDTGPPPEAAEGGTAGGTEHRQESTEVETDVKTTENADQSEGTADGTMTGQEHPPHVTGQTEAQGGSRQHWRGGGYPGAVLERKSTSASSRASCTTDCGTGERRAYAPRDLESTSCQAIDGDANGGLDEDGGSRMDNGREGDEGPRYGASEGVL</sequence>